<organism evidence="2">
    <name type="scientific">viral metagenome</name>
    <dbReference type="NCBI Taxonomy" id="1070528"/>
    <lineage>
        <taxon>unclassified sequences</taxon>
        <taxon>metagenomes</taxon>
        <taxon>organismal metagenomes</taxon>
    </lineage>
</organism>
<dbReference type="EMBL" id="MT142376">
    <property type="protein sequence ID" value="QJA79312.1"/>
    <property type="molecule type" value="Genomic_DNA"/>
</dbReference>
<dbReference type="AlphaFoldDB" id="A0A6M3KBW7"/>
<evidence type="ECO:0000313" key="2">
    <source>
        <dbReference type="EMBL" id="QJA79312.1"/>
    </source>
</evidence>
<reference evidence="2" key="1">
    <citation type="submission" date="2020-03" db="EMBL/GenBank/DDBJ databases">
        <title>The deep terrestrial virosphere.</title>
        <authorList>
            <person name="Holmfeldt K."/>
            <person name="Nilsson E."/>
            <person name="Simone D."/>
            <person name="Lopez-Fernandez M."/>
            <person name="Wu X."/>
            <person name="de Brujin I."/>
            <person name="Lundin D."/>
            <person name="Andersson A."/>
            <person name="Bertilsson S."/>
            <person name="Dopson M."/>
        </authorList>
    </citation>
    <scope>NUCLEOTIDE SEQUENCE</scope>
    <source>
        <strain evidence="2">MM415A00919</strain>
        <strain evidence="1">MM415B01941</strain>
    </source>
</reference>
<gene>
    <name evidence="2" type="ORF">MM415A00919_0009</name>
    <name evidence="1" type="ORF">MM415B01941_0006</name>
</gene>
<sequence length="63" mass="6973">MEKIVFIASLPDIQAISIGGQTRNTRIKIDIPQSELAAVVNLMAMDGTKPFRVTIEEIAESDW</sequence>
<accession>A0A6M3KBW7</accession>
<name>A0A6M3KBW7_9ZZZZ</name>
<dbReference type="EMBL" id="MT141195">
    <property type="protein sequence ID" value="QJA56015.1"/>
    <property type="molecule type" value="Genomic_DNA"/>
</dbReference>
<proteinExistence type="predicted"/>
<protein>
    <submittedName>
        <fullName evidence="2">Uncharacterized protein</fullName>
    </submittedName>
</protein>
<evidence type="ECO:0000313" key="1">
    <source>
        <dbReference type="EMBL" id="QJA56015.1"/>
    </source>
</evidence>